<name>A0A2P0ZGK6_9SYNC</name>
<reference evidence="1" key="1">
    <citation type="journal article" date="2018" name="Science">
        <title>Natural noncanonical protein splicing yields products with diverse ?-amino acid residues.</title>
        <authorList>
            <person name="Morinaka B.I."/>
            <person name="Lakis E."/>
            <person name="Verest M."/>
            <person name="Helf M.J."/>
            <person name="Scalvenzi T."/>
            <person name="Vagstad A.L."/>
            <person name="Sims J."/>
            <person name="Sunagawa S."/>
            <person name="Gugger M."/>
            <person name="Piel J."/>
        </authorList>
    </citation>
    <scope>NUCLEOTIDE SEQUENCE</scope>
    <source>
        <strain evidence="1">PCC 9413</strain>
    </source>
</reference>
<organism evidence="1">
    <name type="scientific">Synechocystis sp. PCC 9413</name>
    <dbReference type="NCBI Taxonomy" id="77760"/>
    <lineage>
        <taxon>Bacteria</taxon>
        <taxon>Bacillati</taxon>
        <taxon>Cyanobacteriota</taxon>
        <taxon>Cyanophyceae</taxon>
        <taxon>Synechococcales</taxon>
        <taxon>Merismopediaceae</taxon>
        <taxon>Synechocystis</taxon>
    </lineage>
</organism>
<proteinExistence type="predicted"/>
<dbReference type="AlphaFoldDB" id="A0A2P0ZGK6"/>
<sequence>MSAIAIEDLNYLDIFLDGESYLGDLTETELNLRGGLVYSPYLEQQLSLRPTALTLCI</sequence>
<evidence type="ECO:0000313" key="1">
    <source>
        <dbReference type="EMBL" id="AVH79539.1"/>
    </source>
</evidence>
<protein>
    <submittedName>
        <fullName evidence="1">Uncharacterized protein</fullName>
    </submittedName>
</protein>
<accession>A0A2P0ZGK6</accession>
<dbReference type="EMBL" id="MG373770">
    <property type="protein sequence ID" value="AVH79539.1"/>
    <property type="molecule type" value="Genomic_DNA"/>
</dbReference>